<feature type="domain" description="J" evidence="3">
    <location>
        <begin position="51"/>
        <end position="119"/>
    </location>
</feature>
<protein>
    <recommendedName>
        <fullName evidence="3">J domain-containing protein</fullName>
    </recommendedName>
</protein>
<evidence type="ECO:0000313" key="5">
    <source>
        <dbReference type="Proteomes" id="UP000626109"/>
    </source>
</evidence>
<dbReference type="PRINTS" id="PR00625">
    <property type="entry name" value="JDOMAIN"/>
</dbReference>
<comment type="caution">
    <text evidence="4">The sequence shown here is derived from an EMBL/GenBank/DDBJ whole genome shotgun (WGS) entry which is preliminary data.</text>
</comment>
<dbReference type="Gene3D" id="1.10.287.110">
    <property type="entry name" value="DnaJ domain"/>
    <property type="match status" value="1"/>
</dbReference>
<dbReference type="GO" id="GO:0005737">
    <property type="term" value="C:cytoplasm"/>
    <property type="evidence" value="ECO:0007669"/>
    <property type="project" value="TreeGrafter"/>
</dbReference>
<dbReference type="GO" id="GO:0042026">
    <property type="term" value="P:protein refolding"/>
    <property type="evidence" value="ECO:0007669"/>
    <property type="project" value="TreeGrafter"/>
</dbReference>
<keyword evidence="1" id="KW-0175">Coiled coil</keyword>
<proteinExistence type="predicted"/>
<dbReference type="EMBL" id="CAJNNW010026712">
    <property type="protein sequence ID" value="CAE8687201.1"/>
    <property type="molecule type" value="Genomic_DNA"/>
</dbReference>
<dbReference type="PANTHER" id="PTHR43096:SF10">
    <property type="entry name" value="CHAPERONE PROTEIN DNAJ A6, CHLOROPLASTIC"/>
    <property type="match status" value="1"/>
</dbReference>
<feature type="coiled-coil region" evidence="1">
    <location>
        <begin position="119"/>
        <end position="167"/>
    </location>
</feature>
<dbReference type="InterPro" id="IPR036869">
    <property type="entry name" value="J_dom_sf"/>
</dbReference>
<dbReference type="SMART" id="SM00271">
    <property type="entry name" value="DnaJ"/>
    <property type="match status" value="1"/>
</dbReference>
<evidence type="ECO:0000313" key="4">
    <source>
        <dbReference type="EMBL" id="CAE8687201.1"/>
    </source>
</evidence>
<keyword evidence="2" id="KW-0732">Signal</keyword>
<reference evidence="4" key="1">
    <citation type="submission" date="2021-02" db="EMBL/GenBank/DDBJ databases">
        <authorList>
            <person name="Dougan E. K."/>
            <person name="Rhodes N."/>
            <person name="Thang M."/>
            <person name="Chan C."/>
        </authorList>
    </citation>
    <scope>NUCLEOTIDE SEQUENCE</scope>
</reference>
<dbReference type="PROSITE" id="PS50076">
    <property type="entry name" value="DNAJ_2"/>
    <property type="match status" value="1"/>
</dbReference>
<accession>A0A813JS01</accession>
<feature type="chain" id="PRO_5032413315" description="J domain-containing protein" evidence="2">
    <location>
        <begin position="18"/>
        <end position="227"/>
    </location>
</feature>
<evidence type="ECO:0000256" key="1">
    <source>
        <dbReference type="SAM" id="Coils"/>
    </source>
</evidence>
<dbReference type="Proteomes" id="UP000626109">
    <property type="component" value="Unassembled WGS sequence"/>
</dbReference>
<gene>
    <name evidence="4" type="ORF">PGLA2088_LOCUS25360</name>
</gene>
<evidence type="ECO:0000256" key="2">
    <source>
        <dbReference type="SAM" id="SignalP"/>
    </source>
</evidence>
<name>A0A813JS01_POLGL</name>
<dbReference type="Pfam" id="PF00226">
    <property type="entry name" value="DnaJ"/>
    <property type="match status" value="1"/>
</dbReference>
<dbReference type="CDD" id="cd06257">
    <property type="entry name" value="DnaJ"/>
    <property type="match status" value="1"/>
</dbReference>
<evidence type="ECO:0000259" key="3">
    <source>
        <dbReference type="PROSITE" id="PS50076"/>
    </source>
</evidence>
<dbReference type="AlphaFoldDB" id="A0A813JS01"/>
<organism evidence="4 5">
    <name type="scientific">Polarella glacialis</name>
    <name type="common">Dinoflagellate</name>
    <dbReference type="NCBI Taxonomy" id="89957"/>
    <lineage>
        <taxon>Eukaryota</taxon>
        <taxon>Sar</taxon>
        <taxon>Alveolata</taxon>
        <taxon>Dinophyceae</taxon>
        <taxon>Suessiales</taxon>
        <taxon>Suessiaceae</taxon>
        <taxon>Polarella</taxon>
    </lineage>
</organism>
<feature type="signal peptide" evidence="2">
    <location>
        <begin position="1"/>
        <end position="17"/>
    </location>
</feature>
<sequence length="227" mass="23920">LLAFAGLLAVALRSSEAFASSRGNVAGARLPRFLAPQRRLQVAVFGSDTFDPWTVLGISTQADKEEARKAYKKLIAKYHPDVDPSPAAEVMFQKIVRAHAVVTGEDKVLDTRTLLKNAAENLRNELPIKKLQVERLKAEAAQAEQDFNDMEVDLKTAEANQKKVTNELGAFGGGLIGVIVGGPAGLVLGAVLGLALGAQDNAIGQVIRGTGTVVKGAADAVGKVVNK</sequence>
<feature type="non-terminal residue" evidence="4">
    <location>
        <position position="227"/>
    </location>
</feature>
<dbReference type="SUPFAM" id="SSF46565">
    <property type="entry name" value="Chaperone J-domain"/>
    <property type="match status" value="1"/>
</dbReference>
<dbReference type="GO" id="GO:0051082">
    <property type="term" value="F:unfolded protein binding"/>
    <property type="evidence" value="ECO:0007669"/>
    <property type="project" value="TreeGrafter"/>
</dbReference>
<dbReference type="PANTHER" id="PTHR43096">
    <property type="entry name" value="DNAJ HOMOLOG 1, MITOCHONDRIAL-RELATED"/>
    <property type="match status" value="1"/>
</dbReference>
<dbReference type="InterPro" id="IPR001623">
    <property type="entry name" value="DnaJ_domain"/>
</dbReference>